<reference evidence="2 3" key="1">
    <citation type="submission" date="2019-02" db="EMBL/GenBank/DDBJ databases">
        <title>Deep-cultivation of Planctomycetes and their phenomic and genomic characterization uncovers novel biology.</title>
        <authorList>
            <person name="Wiegand S."/>
            <person name="Jogler M."/>
            <person name="Boedeker C."/>
            <person name="Pinto D."/>
            <person name="Vollmers J."/>
            <person name="Rivas-Marin E."/>
            <person name="Kohn T."/>
            <person name="Peeters S.H."/>
            <person name="Heuer A."/>
            <person name="Rast P."/>
            <person name="Oberbeckmann S."/>
            <person name="Bunk B."/>
            <person name="Jeske O."/>
            <person name="Meyerdierks A."/>
            <person name="Storesund J.E."/>
            <person name="Kallscheuer N."/>
            <person name="Luecker S."/>
            <person name="Lage O.M."/>
            <person name="Pohl T."/>
            <person name="Merkel B.J."/>
            <person name="Hornburger P."/>
            <person name="Mueller R.-W."/>
            <person name="Bruemmer F."/>
            <person name="Labrenz M."/>
            <person name="Spormann A.M."/>
            <person name="Op den Camp H."/>
            <person name="Overmann J."/>
            <person name="Amann R."/>
            <person name="Jetten M.S.M."/>
            <person name="Mascher T."/>
            <person name="Medema M.H."/>
            <person name="Devos D.P."/>
            <person name="Kaster A.-K."/>
            <person name="Ovreas L."/>
            <person name="Rohde M."/>
            <person name="Galperin M.Y."/>
            <person name="Jogler C."/>
        </authorList>
    </citation>
    <scope>NUCLEOTIDE SEQUENCE [LARGE SCALE GENOMIC DNA]</scope>
    <source>
        <strain evidence="2 3">Mal33</strain>
    </source>
</reference>
<feature type="transmembrane region" description="Helical" evidence="1">
    <location>
        <begin position="113"/>
        <end position="131"/>
    </location>
</feature>
<keyword evidence="1" id="KW-0812">Transmembrane</keyword>
<sequence length="152" mass="17020">METCSSRPGDFRRYPPEVRDYTMTTRHRVLLPIGIVSLVFAALPWLGFGCCAFVVPGFDIMVPRLSVLNETHIPCGQIIYGVAEMPLQILGLIPPIGDLVFYSGEGVVRVRPFMIFVFWLIAGMLAFWVAARPAVMPSVYGHLRRNSPPQKK</sequence>
<feature type="transmembrane region" description="Helical" evidence="1">
    <location>
        <begin position="29"/>
        <end position="58"/>
    </location>
</feature>
<protein>
    <submittedName>
        <fullName evidence="2">Uncharacterized protein</fullName>
    </submittedName>
</protein>
<dbReference type="AlphaFoldDB" id="A0A518J136"/>
<name>A0A518J136_9BACT</name>
<dbReference type="Proteomes" id="UP000316770">
    <property type="component" value="Chromosome"/>
</dbReference>
<accession>A0A518J136</accession>
<evidence type="ECO:0000256" key="1">
    <source>
        <dbReference type="SAM" id="Phobius"/>
    </source>
</evidence>
<gene>
    <name evidence="2" type="ORF">Mal33_50670</name>
</gene>
<evidence type="ECO:0000313" key="3">
    <source>
        <dbReference type="Proteomes" id="UP000316770"/>
    </source>
</evidence>
<dbReference type="EMBL" id="CP036318">
    <property type="protein sequence ID" value="QDV59042.1"/>
    <property type="molecule type" value="Genomic_DNA"/>
</dbReference>
<evidence type="ECO:0000313" key="2">
    <source>
        <dbReference type="EMBL" id="QDV59042.1"/>
    </source>
</evidence>
<proteinExistence type="predicted"/>
<keyword evidence="3" id="KW-1185">Reference proteome</keyword>
<keyword evidence="1" id="KW-0472">Membrane</keyword>
<organism evidence="2 3">
    <name type="scientific">Rosistilla oblonga</name>
    <dbReference type="NCBI Taxonomy" id="2527990"/>
    <lineage>
        <taxon>Bacteria</taxon>
        <taxon>Pseudomonadati</taxon>
        <taxon>Planctomycetota</taxon>
        <taxon>Planctomycetia</taxon>
        <taxon>Pirellulales</taxon>
        <taxon>Pirellulaceae</taxon>
        <taxon>Rosistilla</taxon>
    </lineage>
</organism>
<keyword evidence="1" id="KW-1133">Transmembrane helix</keyword>